<reference evidence="1 2" key="1">
    <citation type="submission" date="2024-10" db="EMBL/GenBank/DDBJ databases">
        <title>The Natural Products Discovery Center: Release of the First 8490 Sequenced Strains for Exploring Actinobacteria Biosynthetic Diversity.</title>
        <authorList>
            <person name="Kalkreuter E."/>
            <person name="Kautsar S.A."/>
            <person name="Yang D."/>
            <person name="Bader C.D."/>
            <person name="Teijaro C.N."/>
            <person name="Fluegel L."/>
            <person name="Davis C.M."/>
            <person name="Simpson J.R."/>
            <person name="Lauterbach L."/>
            <person name="Steele A.D."/>
            <person name="Gui C."/>
            <person name="Meng S."/>
            <person name="Li G."/>
            <person name="Viehrig K."/>
            <person name="Ye F."/>
            <person name="Su P."/>
            <person name="Kiefer A.F."/>
            <person name="Nichols A."/>
            <person name="Cepeda A.J."/>
            <person name="Yan W."/>
            <person name="Fan B."/>
            <person name="Jiang Y."/>
            <person name="Adhikari A."/>
            <person name="Zheng C.-J."/>
            <person name="Schuster L."/>
            <person name="Cowan T.M."/>
            <person name="Smanski M.J."/>
            <person name="Chevrette M.G."/>
            <person name="De Carvalho L.P.S."/>
            <person name="Shen B."/>
        </authorList>
    </citation>
    <scope>NUCLEOTIDE SEQUENCE [LARGE SCALE GENOMIC DNA]</scope>
    <source>
        <strain evidence="1 2">NPDC004119</strain>
    </source>
</reference>
<evidence type="ECO:0000313" key="1">
    <source>
        <dbReference type="EMBL" id="MFF0501623.1"/>
    </source>
</evidence>
<comment type="caution">
    <text evidence="1">The sequence shown here is derived from an EMBL/GenBank/DDBJ whole genome shotgun (WGS) entry which is preliminary data.</text>
</comment>
<dbReference type="Proteomes" id="UP001601442">
    <property type="component" value="Unassembled WGS sequence"/>
</dbReference>
<sequence>MNPNDEAMNRATDKLWIALAVATSQLPDAERDQIRAQGGVHWVPDPDNGDMLDFQINGRTFLLASRQMLIDPEISVDDCLASLVYVEPTPDSPADLEP</sequence>
<dbReference type="EMBL" id="JBIAMT010000010">
    <property type="protein sequence ID" value="MFF0501623.1"/>
    <property type="molecule type" value="Genomic_DNA"/>
</dbReference>
<proteinExistence type="predicted"/>
<name>A0ABW6PEL2_9NOCA</name>
<protein>
    <submittedName>
        <fullName evidence="1">Uncharacterized protein</fullName>
    </submittedName>
</protein>
<organism evidence="1 2">
    <name type="scientific">Nocardia aobensis</name>
    <dbReference type="NCBI Taxonomy" id="257277"/>
    <lineage>
        <taxon>Bacteria</taxon>
        <taxon>Bacillati</taxon>
        <taxon>Actinomycetota</taxon>
        <taxon>Actinomycetes</taxon>
        <taxon>Mycobacteriales</taxon>
        <taxon>Nocardiaceae</taxon>
        <taxon>Nocardia</taxon>
    </lineage>
</organism>
<accession>A0ABW6PEL2</accession>
<keyword evidence="2" id="KW-1185">Reference proteome</keyword>
<gene>
    <name evidence="1" type="ORF">ACFYU5_34900</name>
</gene>
<evidence type="ECO:0000313" key="2">
    <source>
        <dbReference type="Proteomes" id="UP001601442"/>
    </source>
</evidence>
<dbReference type="RefSeq" id="WP_387401636.1">
    <property type="nucleotide sequence ID" value="NZ_JBIAMT010000010.1"/>
</dbReference>